<dbReference type="Pfam" id="PF07963">
    <property type="entry name" value="N_methyl"/>
    <property type="match status" value="1"/>
</dbReference>
<gene>
    <name evidence="2" type="ORF">CSCA_3088</name>
</gene>
<protein>
    <recommendedName>
        <fullName evidence="4">Prepilin-type N-terminal cleavage/methylation domain-containing protein</fullName>
    </recommendedName>
</protein>
<accession>A0A0E3M7C6</accession>
<dbReference type="EMBL" id="CP009933">
    <property type="protein sequence ID" value="AKA70213.1"/>
    <property type="molecule type" value="Genomic_DNA"/>
</dbReference>
<keyword evidence="1" id="KW-0472">Membrane</keyword>
<dbReference type="NCBIfam" id="TIGR02532">
    <property type="entry name" value="IV_pilin_GFxxxE"/>
    <property type="match status" value="1"/>
</dbReference>
<dbReference type="KEGG" id="csq:CSCA_3088"/>
<dbReference type="InterPro" id="IPR012902">
    <property type="entry name" value="N_methyl_site"/>
</dbReference>
<dbReference type="SUPFAM" id="SSF54523">
    <property type="entry name" value="Pili subunits"/>
    <property type="match status" value="1"/>
</dbReference>
<dbReference type="Gene3D" id="3.30.700.10">
    <property type="entry name" value="Glycoprotein, Type 4 Pilin"/>
    <property type="match status" value="1"/>
</dbReference>
<keyword evidence="1" id="KW-0812">Transmembrane</keyword>
<dbReference type="InterPro" id="IPR045584">
    <property type="entry name" value="Pilin-like"/>
</dbReference>
<evidence type="ECO:0000313" key="3">
    <source>
        <dbReference type="Proteomes" id="UP000033115"/>
    </source>
</evidence>
<dbReference type="HOGENOM" id="CLU_136662_0_0_9"/>
<evidence type="ECO:0008006" key="4">
    <source>
        <dbReference type="Google" id="ProtNLM"/>
    </source>
</evidence>
<dbReference type="AlphaFoldDB" id="A0A0E3M7C6"/>
<dbReference type="RefSeq" id="WP_029161000.1">
    <property type="nucleotide sequence ID" value="NZ_CP009933.1"/>
</dbReference>
<reference evidence="2 3" key="1">
    <citation type="journal article" date="2015" name="J. Biotechnol.">
        <title>Complete genome sequence of a malodorant-producing acetogen, Clostridium scatologenes ATCC 25775(T).</title>
        <authorList>
            <person name="Zhu Z."/>
            <person name="Guo T."/>
            <person name="Zheng H."/>
            <person name="Song T."/>
            <person name="Ouyang P."/>
            <person name="Xie J."/>
        </authorList>
    </citation>
    <scope>NUCLEOTIDE SEQUENCE [LARGE SCALE GENOMIC DNA]</scope>
    <source>
        <strain evidence="2 3">ATCC 25775</strain>
    </source>
</reference>
<evidence type="ECO:0000256" key="1">
    <source>
        <dbReference type="SAM" id="Phobius"/>
    </source>
</evidence>
<dbReference type="Proteomes" id="UP000033115">
    <property type="component" value="Chromosome"/>
</dbReference>
<evidence type="ECO:0000313" key="2">
    <source>
        <dbReference type="EMBL" id="AKA70213.1"/>
    </source>
</evidence>
<name>A0A0E3M7C6_CLOSL</name>
<dbReference type="STRING" id="1548.CSCA_3088"/>
<feature type="transmembrane region" description="Helical" evidence="1">
    <location>
        <begin position="20"/>
        <end position="40"/>
    </location>
</feature>
<keyword evidence="3" id="KW-1185">Reference proteome</keyword>
<proteinExistence type="predicted"/>
<sequence length="166" mass="19682">MNSIRENIKNKIYIKKGFTLIELMLVVSIIGIITSVQAIVMCKYMKVYRQEINSSRESFYINEAFNLIYQEINNEGYVKTENNNVIVIRRYDGRGFNYIRTNRDSDIIISYYSKYYSTTNNILKNIKDFKVEKDRQVLYVSIETRKGNVYKRCFPLKIEEDQKGSS</sequence>
<keyword evidence="1" id="KW-1133">Transmembrane helix</keyword>
<organism evidence="2 3">
    <name type="scientific">Clostridium scatologenes</name>
    <dbReference type="NCBI Taxonomy" id="1548"/>
    <lineage>
        <taxon>Bacteria</taxon>
        <taxon>Bacillati</taxon>
        <taxon>Bacillota</taxon>
        <taxon>Clostridia</taxon>
        <taxon>Eubacteriales</taxon>
        <taxon>Clostridiaceae</taxon>
        <taxon>Clostridium</taxon>
    </lineage>
</organism>